<gene>
    <name evidence="3" type="ORF">JAJ28_003087</name>
</gene>
<organism evidence="3 4">
    <name type="scientific">Aeromonas hydrophila</name>
    <dbReference type="NCBI Taxonomy" id="644"/>
    <lineage>
        <taxon>Bacteria</taxon>
        <taxon>Pseudomonadati</taxon>
        <taxon>Pseudomonadota</taxon>
        <taxon>Gammaproteobacteria</taxon>
        <taxon>Aeromonadales</taxon>
        <taxon>Aeromonadaceae</taxon>
        <taxon>Aeromonas</taxon>
    </lineage>
</organism>
<protein>
    <submittedName>
        <fullName evidence="3">Terminase large subunit</fullName>
    </submittedName>
</protein>
<feature type="domain" description="Terminase large subunit-like endonuclease" evidence="2">
    <location>
        <begin position="319"/>
        <end position="579"/>
    </location>
</feature>
<sequence length="593" mass="65550">MALSEEHPLITNLEEMNIRAINPDLEDAHGNKITDGDFQGLEAVYQYTYDVLTGVRNASASEKLHCQRFLNDCSRTDLVFNLKHFMFVLRIGNTLKHSKGSIAGARIFFMPWQQFVLANLFGFYFKELIYGRQTRTRRFNKVFCMVSRGNAKTQLAAIVGVMGILLSPNGQPTCTTSASSRHQAKVAFNEIKTQIMTSALLRKEFRCLSNEIKTKDGGTIYPTSAESKSLDGQRISVAVLDEVHTYKDSSVPATVESGTQSSHDPIIFAITTAGTNTRSYCKEQYDYAKEILNGTMQNDQYLAIVFESDIPEHDSLIGFEQANPSLGKSVSLLGLQTSAQAAAFSESLKAEFCTKHLNRWYSYTENGMLDSSIIENCFSRPFPSDAELSKLRLYCGLDLAAVSDLTSCAQVWVTEDGKFFARTKNFIPKVALDTLPSTYTSLYNKAIGKGSLVIAGDVVTDLEAVAEHLASIYATQKPKDVGIDAAAGGLRFAEEFKGKHRRDLTSVRQGFGLSLAAYNLIRQASLGNVVLDPNDEMLRWCLENCRVRNGQQGDISIVKSQTNQNLKIDAAIALLNALALIPAFFSKPQARII</sequence>
<proteinExistence type="predicted"/>
<dbReference type="Pfam" id="PF20441">
    <property type="entry name" value="TerL_nuclease"/>
    <property type="match status" value="1"/>
</dbReference>
<reference evidence="3" key="1">
    <citation type="journal article" date="2018" name="Genome Biol.">
        <title>SKESA: strategic k-mer extension for scrupulous assemblies.</title>
        <authorList>
            <person name="Souvorov A."/>
            <person name="Agarwala R."/>
            <person name="Lipman D.J."/>
        </authorList>
    </citation>
    <scope>NUCLEOTIDE SEQUENCE</scope>
    <source>
        <strain evidence="3">OLC2673_Aeromonas</strain>
    </source>
</reference>
<dbReference type="InterPro" id="IPR027417">
    <property type="entry name" value="P-loop_NTPase"/>
</dbReference>
<dbReference type="Gene3D" id="3.40.50.300">
    <property type="entry name" value="P-loop containing nucleotide triphosphate hydrolases"/>
    <property type="match status" value="1"/>
</dbReference>
<evidence type="ECO:0000259" key="2">
    <source>
        <dbReference type="Pfam" id="PF20441"/>
    </source>
</evidence>
<dbReference type="Pfam" id="PF03354">
    <property type="entry name" value="TerL_ATPase"/>
    <property type="match status" value="1"/>
</dbReference>
<evidence type="ECO:0000313" key="4">
    <source>
        <dbReference type="Proteomes" id="UP000859505"/>
    </source>
</evidence>
<reference evidence="3" key="2">
    <citation type="submission" date="2020-01" db="EMBL/GenBank/DDBJ databases">
        <authorList>
            <consortium name="NCBI Pathogen Detection Project"/>
        </authorList>
    </citation>
    <scope>NUCLEOTIDE SEQUENCE</scope>
    <source>
        <strain evidence="3">OLC2673_Aeromonas</strain>
    </source>
</reference>
<evidence type="ECO:0000313" key="3">
    <source>
        <dbReference type="EMBL" id="HAT6345321.1"/>
    </source>
</evidence>
<comment type="caution">
    <text evidence="3">The sequence shown here is derived from an EMBL/GenBank/DDBJ whole genome shotgun (WGS) entry which is preliminary data.</text>
</comment>
<dbReference type="EMBL" id="DACTUL010000026">
    <property type="protein sequence ID" value="HAT6345321.1"/>
    <property type="molecule type" value="Genomic_DNA"/>
</dbReference>
<dbReference type="PANTHER" id="PTHR41287">
    <property type="match status" value="1"/>
</dbReference>
<dbReference type="InterPro" id="IPR046462">
    <property type="entry name" value="TerL_nuclease"/>
</dbReference>
<dbReference type="InterPro" id="IPR005021">
    <property type="entry name" value="Terminase_largesu-like"/>
</dbReference>
<name>A0AAD3YLF5_AERHY</name>
<dbReference type="PANTHER" id="PTHR41287:SF1">
    <property type="entry name" value="PROTEIN YMFN"/>
    <property type="match status" value="1"/>
</dbReference>
<feature type="domain" description="Terminase large subunit-like ATPase" evidence="1">
    <location>
        <begin position="111"/>
        <end position="290"/>
    </location>
</feature>
<dbReference type="AlphaFoldDB" id="A0AAD3YLF5"/>
<accession>A0AAD3YLF5</accession>
<dbReference type="GO" id="GO:0004519">
    <property type="term" value="F:endonuclease activity"/>
    <property type="evidence" value="ECO:0007669"/>
    <property type="project" value="InterPro"/>
</dbReference>
<dbReference type="Proteomes" id="UP000859505">
    <property type="component" value="Unassembled WGS sequence"/>
</dbReference>
<dbReference type="InterPro" id="IPR046461">
    <property type="entry name" value="TerL_ATPase"/>
</dbReference>
<evidence type="ECO:0000259" key="1">
    <source>
        <dbReference type="Pfam" id="PF03354"/>
    </source>
</evidence>